<dbReference type="InterPro" id="IPR029016">
    <property type="entry name" value="GAF-like_dom_sf"/>
</dbReference>
<dbReference type="InterPro" id="IPR036390">
    <property type="entry name" value="WH_DNA-bd_sf"/>
</dbReference>
<dbReference type="InterPro" id="IPR014757">
    <property type="entry name" value="Tscrpt_reg_IclR_C"/>
</dbReference>
<evidence type="ECO:0000256" key="3">
    <source>
        <dbReference type="ARBA" id="ARBA00023163"/>
    </source>
</evidence>
<dbReference type="InterPro" id="IPR050707">
    <property type="entry name" value="HTH_MetabolicPath_Reg"/>
</dbReference>
<dbReference type="Pfam" id="PF09339">
    <property type="entry name" value="HTH_IclR"/>
    <property type="match status" value="1"/>
</dbReference>
<dbReference type="EMBL" id="CP043494">
    <property type="protein sequence ID" value="WNG52638.1"/>
    <property type="molecule type" value="Genomic_DNA"/>
</dbReference>
<sequence>MGLLHDPDEEEAKDRQFVTALARGLEVLRAFTPHTPLLGNRELAARTGLPKPTISRLTHTLTRLGYLKYSERLGKYQLGTGVLSLGYAALSSMNARQLARPLMQEMADEVNAMVSLGTRDRLSMVYVEHCRSNSAVTVRLDVGSRIPLATTAMGRALLAALPELEQRVMMERIARQDPDQWPRLRAGIEQALEEYRTYGFTLSIGEWTSDVNAVGVALIPPDGGQILAFNCGGPASQLPRERLMGELGPRLVNLVRGVEESLQHRCEAQPGARLHGQGEGGA</sequence>
<dbReference type="PANTHER" id="PTHR30136">
    <property type="entry name" value="HELIX-TURN-HELIX TRANSCRIPTIONAL REGULATOR, ICLR FAMILY"/>
    <property type="match status" value="1"/>
</dbReference>
<proteinExistence type="predicted"/>
<dbReference type="PROSITE" id="PS51077">
    <property type="entry name" value="HTH_ICLR"/>
    <property type="match status" value="1"/>
</dbReference>
<name>A0ABY9XB95_9BACT</name>
<dbReference type="SMART" id="SM00346">
    <property type="entry name" value="HTH_ICLR"/>
    <property type="match status" value="1"/>
</dbReference>
<keyword evidence="7" id="KW-1185">Reference proteome</keyword>
<evidence type="ECO:0000259" key="4">
    <source>
        <dbReference type="PROSITE" id="PS51077"/>
    </source>
</evidence>
<dbReference type="SUPFAM" id="SSF46785">
    <property type="entry name" value="Winged helix' DNA-binding domain"/>
    <property type="match status" value="1"/>
</dbReference>
<evidence type="ECO:0000256" key="1">
    <source>
        <dbReference type="ARBA" id="ARBA00023015"/>
    </source>
</evidence>
<evidence type="ECO:0000259" key="5">
    <source>
        <dbReference type="PROSITE" id="PS51078"/>
    </source>
</evidence>
<evidence type="ECO:0000313" key="7">
    <source>
        <dbReference type="Proteomes" id="UP001611383"/>
    </source>
</evidence>
<keyword evidence="1" id="KW-0805">Transcription regulation</keyword>
<dbReference type="PROSITE" id="PS51078">
    <property type="entry name" value="ICLR_ED"/>
    <property type="match status" value="1"/>
</dbReference>
<dbReference type="InterPro" id="IPR005471">
    <property type="entry name" value="Tscrpt_reg_IclR_N"/>
</dbReference>
<protein>
    <submittedName>
        <fullName evidence="6">IclR family transcriptional regulator</fullName>
    </submittedName>
</protein>
<keyword evidence="3" id="KW-0804">Transcription</keyword>
<reference evidence="6 7" key="1">
    <citation type="submission" date="2019-08" db="EMBL/GenBank/DDBJ databases">
        <title>Archangium and Cystobacter genomes.</title>
        <authorList>
            <person name="Chen I.-C.K."/>
            <person name="Wielgoss S."/>
        </authorList>
    </citation>
    <scope>NUCLEOTIDE SEQUENCE [LARGE SCALE GENOMIC DNA]</scope>
    <source>
        <strain evidence="6 7">Cbm 6</strain>
    </source>
</reference>
<feature type="domain" description="HTH iclR-type" evidence="4">
    <location>
        <begin position="18"/>
        <end position="80"/>
    </location>
</feature>
<dbReference type="Pfam" id="PF01614">
    <property type="entry name" value="IclR_C"/>
    <property type="match status" value="1"/>
</dbReference>
<dbReference type="PANTHER" id="PTHR30136:SF33">
    <property type="entry name" value="TRANSCRIPTIONAL REGULATORY PROTEIN"/>
    <property type="match status" value="1"/>
</dbReference>
<dbReference type="Gene3D" id="3.30.450.40">
    <property type="match status" value="1"/>
</dbReference>
<dbReference type="InterPro" id="IPR036388">
    <property type="entry name" value="WH-like_DNA-bd_sf"/>
</dbReference>
<evidence type="ECO:0000313" key="6">
    <source>
        <dbReference type="EMBL" id="WNG52638.1"/>
    </source>
</evidence>
<evidence type="ECO:0000256" key="2">
    <source>
        <dbReference type="ARBA" id="ARBA00023125"/>
    </source>
</evidence>
<dbReference type="Gene3D" id="1.10.10.10">
    <property type="entry name" value="Winged helix-like DNA-binding domain superfamily/Winged helix DNA-binding domain"/>
    <property type="match status" value="1"/>
</dbReference>
<feature type="domain" description="IclR-ED" evidence="5">
    <location>
        <begin position="81"/>
        <end position="264"/>
    </location>
</feature>
<dbReference type="SUPFAM" id="SSF55781">
    <property type="entry name" value="GAF domain-like"/>
    <property type="match status" value="1"/>
</dbReference>
<dbReference type="Proteomes" id="UP001611383">
    <property type="component" value="Chromosome"/>
</dbReference>
<gene>
    <name evidence="6" type="ORF">F0U60_28475</name>
</gene>
<organism evidence="6 7">
    <name type="scientific">Archangium minus</name>
    <dbReference type="NCBI Taxonomy" id="83450"/>
    <lineage>
        <taxon>Bacteria</taxon>
        <taxon>Pseudomonadati</taxon>
        <taxon>Myxococcota</taxon>
        <taxon>Myxococcia</taxon>
        <taxon>Myxococcales</taxon>
        <taxon>Cystobacterineae</taxon>
        <taxon>Archangiaceae</taxon>
        <taxon>Archangium</taxon>
    </lineage>
</organism>
<accession>A0ABY9XB95</accession>
<keyword evidence="2" id="KW-0238">DNA-binding</keyword>